<dbReference type="Pfam" id="PF00483">
    <property type="entry name" value="NTP_transferase"/>
    <property type="match status" value="1"/>
</dbReference>
<dbReference type="InterPro" id="IPR029044">
    <property type="entry name" value="Nucleotide-diphossugar_trans"/>
</dbReference>
<dbReference type="CDD" id="cd04181">
    <property type="entry name" value="NTP_transferase"/>
    <property type="match status" value="1"/>
</dbReference>
<name>A0A060HN88_9ARCH</name>
<dbReference type="Gene3D" id="3.90.550.10">
    <property type="entry name" value="Spore Coat Polysaccharide Biosynthesis Protein SpsA, Chain A"/>
    <property type="match status" value="1"/>
</dbReference>
<evidence type="ECO:0000313" key="2">
    <source>
        <dbReference type="EMBL" id="AIC14687.1"/>
    </source>
</evidence>
<keyword evidence="3" id="KW-1185">Reference proteome</keyword>
<dbReference type="Proteomes" id="UP000027093">
    <property type="component" value="Chromosome"/>
</dbReference>
<dbReference type="GO" id="GO:0016740">
    <property type="term" value="F:transferase activity"/>
    <property type="evidence" value="ECO:0007669"/>
    <property type="project" value="UniProtKB-KW"/>
</dbReference>
<dbReference type="KEGG" id="nvn:NVIE_004920"/>
<proteinExistence type="predicted"/>
<sequence>MITFYTIVQEFWAMKAVILAGGFGKRLKPLTDQIPKPMIEVSNLPIIEWQIKWLAGNGIKEFIICVGYLKEQIINHIGSGSRLGVRVGYAVEEEPLGTGGALKNAEGLLSGQSEFFMLNGDILSNLDPSKLRDGGAAHSLALVPLRSPYGVVEVDKSNKVLGFVEKPRIKDRWINAGVYHFTSEVFSYLPENGNIEMTALPALAKEGKLRATTYDNVFWRSIDSHKDIEEAAREMQAANIS</sequence>
<dbReference type="SUPFAM" id="SSF53448">
    <property type="entry name" value="Nucleotide-diphospho-sugar transferases"/>
    <property type="match status" value="1"/>
</dbReference>
<dbReference type="EMBL" id="CP007536">
    <property type="protein sequence ID" value="AIC14687.1"/>
    <property type="molecule type" value="Genomic_DNA"/>
</dbReference>
<dbReference type="PANTHER" id="PTHR22572">
    <property type="entry name" value="SUGAR-1-PHOSPHATE GUANYL TRANSFERASE"/>
    <property type="match status" value="1"/>
</dbReference>
<evidence type="ECO:0000259" key="1">
    <source>
        <dbReference type="Pfam" id="PF00483"/>
    </source>
</evidence>
<organism evidence="2 3">
    <name type="scientific">Nitrososphaera viennensis EN76</name>
    <dbReference type="NCBI Taxonomy" id="926571"/>
    <lineage>
        <taxon>Archaea</taxon>
        <taxon>Nitrososphaerota</taxon>
        <taxon>Nitrososphaeria</taxon>
        <taxon>Nitrososphaerales</taxon>
        <taxon>Nitrososphaeraceae</taxon>
        <taxon>Nitrososphaera</taxon>
    </lineage>
</organism>
<dbReference type="AlphaFoldDB" id="A0A060HN88"/>
<accession>A0A060HN88</accession>
<dbReference type="STRING" id="926571.NVIE_004920"/>
<keyword evidence="2" id="KW-0808">Transferase</keyword>
<evidence type="ECO:0000313" key="3">
    <source>
        <dbReference type="Proteomes" id="UP000027093"/>
    </source>
</evidence>
<dbReference type="InterPro" id="IPR050486">
    <property type="entry name" value="Mannose-1P_guanyltransferase"/>
</dbReference>
<dbReference type="HOGENOM" id="CLU_029499_2_2_2"/>
<protein>
    <submittedName>
        <fullName evidence="2">Putative nucleotidyl transferase</fullName>
    </submittedName>
</protein>
<dbReference type="InterPro" id="IPR005835">
    <property type="entry name" value="NTP_transferase_dom"/>
</dbReference>
<reference evidence="2 3" key="1">
    <citation type="journal article" date="2014" name="Int. J. Syst. Evol. Microbiol.">
        <title>Nitrososphaera viennensis gen. nov., sp. nov., an aerobic and mesophilic, ammonia-oxidizing archaeon from soil and a member of the archaeal phylum Thaumarchaeota.</title>
        <authorList>
            <person name="Stieglmeier M."/>
            <person name="Klingl A."/>
            <person name="Alves R.J."/>
            <person name="Rittmann S.K."/>
            <person name="Melcher M."/>
            <person name="Leisch N."/>
            <person name="Schleper C."/>
        </authorList>
    </citation>
    <scope>NUCLEOTIDE SEQUENCE [LARGE SCALE GENOMIC DNA]</scope>
    <source>
        <strain evidence="2">EN76</strain>
    </source>
</reference>
<gene>
    <name evidence="2" type="ORF">NVIE_004920</name>
</gene>
<feature type="domain" description="Nucleotidyl transferase" evidence="1">
    <location>
        <begin position="15"/>
        <end position="235"/>
    </location>
</feature>